<feature type="region of interest" description="Disordered" evidence="1">
    <location>
        <begin position="1905"/>
        <end position="1929"/>
    </location>
</feature>
<evidence type="ECO:0008006" key="5">
    <source>
        <dbReference type="Google" id="ProtNLM"/>
    </source>
</evidence>
<gene>
    <name evidence="3" type="ORF">ACHHYP_01987</name>
</gene>
<feature type="transmembrane region" description="Helical" evidence="2">
    <location>
        <begin position="1149"/>
        <end position="1171"/>
    </location>
</feature>
<feature type="transmembrane region" description="Helical" evidence="2">
    <location>
        <begin position="1670"/>
        <end position="1690"/>
    </location>
</feature>
<feature type="transmembrane region" description="Helical" evidence="2">
    <location>
        <begin position="2327"/>
        <end position="2346"/>
    </location>
</feature>
<organism evidence="3 4">
    <name type="scientific">Achlya hypogyna</name>
    <name type="common">Oomycete</name>
    <name type="synonym">Protoachlya hypogyna</name>
    <dbReference type="NCBI Taxonomy" id="1202772"/>
    <lineage>
        <taxon>Eukaryota</taxon>
        <taxon>Sar</taxon>
        <taxon>Stramenopiles</taxon>
        <taxon>Oomycota</taxon>
        <taxon>Saprolegniomycetes</taxon>
        <taxon>Saprolegniales</taxon>
        <taxon>Achlyaceae</taxon>
        <taxon>Achlya</taxon>
    </lineage>
</organism>
<keyword evidence="2" id="KW-1133">Transmembrane helix</keyword>
<evidence type="ECO:0000313" key="4">
    <source>
        <dbReference type="Proteomes" id="UP000243579"/>
    </source>
</evidence>
<feature type="transmembrane region" description="Helical" evidence="2">
    <location>
        <begin position="432"/>
        <end position="451"/>
    </location>
</feature>
<feature type="transmembrane region" description="Helical" evidence="2">
    <location>
        <begin position="953"/>
        <end position="971"/>
    </location>
</feature>
<feature type="transmembrane region" description="Helical" evidence="2">
    <location>
        <begin position="2366"/>
        <end position="2386"/>
    </location>
</feature>
<sequence length="2648" mass="294384">MVREAYLAALDGLAGVKEKHEWLGRGKWIYRKILTAIGFCVVPLIAGDALINNWAVNMYFGEAYFFMTPIAAVQNAVQLETQYNFAKGLSISNLSNLGQWIANFTVVSMITKSDHVYLASIGDLPLTSATNLCPIFAQNYSVDASNGTTLRLALASDSVTFYKGNALSRFFGDVGTTNLGNSSMKSSQLKALGYVPGRTATDLRFTNNVVLKNTSLPQNQLVNYYRIFPRSYCSGCIPCAELGYGVCNFTMKYEDKTKTLTVTSSTFVPGSVYSLGLLMEHSAFDDLSVYAKLVAIAFAIGGYLASLRTVQWLEVDPTKVDSIFSRVVRTVVPKYFPYPSNALNYATFCYNSDIFVFLYAASVLFDMQTSLIYVREINLYNNLSPQYDFTLQMYSLCSRLLWVNCAILKLIKIVWNLLGTASYNGQSRVMGFFNLSSVTSLYLSAILLFYVPAFVEYNNGLTASVKHVNENIDGLRVRVLDGFYMRVFSSIFVGLIANIVLVTAVDRVWNYRYWSLLAENSLARQAMFNSSSIVCDFVEGIAADTDSRGSVLLCRARRLSTLQWFFMSHLTCFGLPEKELRAKKMSITLVQSSSKPHNASPAVSSSRTNSITYPTPITLPPMQPPSATNDDAFMVVQDGDRNIHLLDAQLNDVTSLVYNIKVLKNTTAVEGTMGVADVVARVKTKSEWSNVPQRMHDTLVTGAGVFVVIMIICDIFVNNWSINNFLGNGYYFVTPLAATQSALQLESQYSFAKGFSITNLSNTGQYMANYTVLNLVQKTDAIYVISAGAYPLTPSTTLCPIFQKSYNVDLSMSSNVRLALASDGVVFYRGNALTHVFSNDDVDDLATPSMHTPELLNLGYNPGRSDVDMRFTHEIQLQNSTNPQTQLVTYYRIFPRNFCSGCDPVAELGYSVCNMTLVYNDSTRSVTVTKSAFVPGSTFSLGLVLTNSAFGKIALYAKLLAIFFAIGGYLASRRTVQWKEVDPTKGDSIIDRVLRTVMPKYFPHASHALRFDMFLFNSDLFVFLYALSVILDIQSCLIFVRNVNLYNSLAPQGMYSLQMFSLGARFLWINCAILKGFKIVWNLLGTASYNGQSRIMGFTNLTNVLSVYGSAIVLFYIPAFIEYNNSVTISIKNSFEKIDGVRADVFNGFYMRVATSIAVGLIMNVFLITALDQFAYRKRWRLVVKNSLARQAIFNSSSILCDFLNDIEKDADLKSEASILICRARRLSTLQWFFMSHLVCFGLPERELRMKKQSLINVQSRMTQKTNATCSVIQSDVVSTHQSATNVASNLSPDDVRDSSYMVVQDGDANVHLLDGQLSDVTSLVYNIKVLKNSTVRDAVIASGTVLTKYIVRLTALFVVLLITSDALVNNWALSNYLGSGHFFMTPIADAQSIADLEAQYSHQHGLAISDLSNVGKWMANYTITKMVHKNFGLYTIQAGEFKLTPHSVLCPVFQGTYSVAGPTKIKLALAKDAVSFFRGHAYSHFVEEDDKYNLATATMKSHELLALGYKPGRTTVDERYTHVFDVANTSQPQTLLLSYFRIFSRNFCSGCDPVAELGFSKCNMTMVYDDATKMLTVTQSAFAEGTTYKLGFTMTNGWMSLTANYAKVVAVFLGVGGYLASRRTVQWLDADPTKPITFFDKALRIVSPKYFPYASYALSYDMFCYNSDIFVFLYALSVLLDLQNGLLYIRNVNLYNSLAPQALVSLGMFSISSRLLWVNCSIFKLFKLIWNLLGLASYNGGSVVMSCFNLSSVIWLYLSAVLLFYIPPFIEYNNKVTVDVPNYVDALDGICVEVLDGAYMRVAPDIIYGLFINLLVVTVADHVVNYKYWKMLARNSLARQAVYNSTSILCDYLPPVTLRNGDVVLACRARRLSTLQWYFMSHLTCFGLPEKDLSAKKRVKAVAQNKSARKPTTSSDSNSTTVSTREVPADTSNVTDDACMVVQDGDRVVHVLDARLVDMASIALNVKVLKDASITINSLSFLQMKSPTLAVVPVVLRRGWRGFVRRSYEKLLSLAGFCVVLLIAGDATANNWAIANFLGGGFFFITPIASVQSLSQLSTKYAFARNLGVENLSNMGQWMSNFSVTHMVAKSNVIYILNTGDIPLTTNSVMCPIFQNTYPMDISASPKVKLAFALDAVTHFRGNAVSHVFTNDRTANLGKAGMSSKELIALDYIPGRTTVDKRFTTEIVIANTSQPQTQVVNYYRIFTRAFCTGCDPVAELGYSECNFTMVYNDTAKTLTVTKSAFVPGSIYKLGFIMPNSAFGQVALAAKITAIAFAVFGYLASRRTVQWADIDPNVPESLVVKVMRMVLPKLFPHRSMALRYDMFCYNSDIFVFLYAISVLIDIPNCLLYVRNVNLYNTYAPQFVFTLQLFSLSTRLLWVNCAILKLSKLLWNLLGITSYNGESYVMGFFNLSSVTTLYMSAVLLFYVPPFIEFNNSITIDVKNPVHPIDGICVHVFDGFYMRVASSITVGLIANIFAFTALDHIVNFRYWRLMAKNSLARQAIYNSTSIVCDYINDVEADGDGATLVCAARRLTTLQWFFTCHLTCFGLPEKNLRAHKQKAVTVTPKVPTLFMNRNSAQRGNTSTRENESSIPAIPVIPEGATDSASLIVQDSDRNMHLLDANLTPVTSLALNIKILKNTAITIK</sequence>
<feature type="transmembrane region" description="Helical" evidence="2">
    <location>
        <begin position="1020"/>
        <end position="1040"/>
    </location>
</feature>
<accession>A0A1V9Z7Q3</accession>
<name>A0A1V9Z7Q3_ACHHY</name>
<feature type="transmembrane region" description="Helical" evidence="2">
    <location>
        <begin position="1744"/>
        <end position="1767"/>
    </location>
</feature>
<evidence type="ECO:0000256" key="2">
    <source>
        <dbReference type="SAM" id="Phobius"/>
    </source>
</evidence>
<feature type="transmembrane region" description="Helical" evidence="2">
    <location>
        <begin position="2466"/>
        <end position="2488"/>
    </location>
</feature>
<evidence type="ECO:0000256" key="1">
    <source>
        <dbReference type="SAM" id="MobiDB-lite"/>
    </source>
</evidence>
<feature type="transmembrane region" description="Helical" evidence="2">
    <location>
        <begin position="2407"/>
        <end position="2430"/>
    </location>
</feature>
<keyword evidence="4" id="KW-1185">Reference proteome</keyword>
<keyword evidence="2" id="KW-0472">Membrane</keyword>
<reference evidence="3 4" key="1">
    <citation type="journal article" date="2014" name="Genome Biol. Evol.">
        <title>The secreted proteins of Achlya hypogyna and Thraustotheca clavata identify the ancestral oomycete secretome and reveal gene acquisitions by horizontal gene transfer.</title>
        <authorList>
            <person name="Misner I."/>
            <person name="Blouin N."/>
            <person name="Leonard G."/>
            <person name="Richards T.A."/>
            <person name="Lane C.E."/>
        </authorList>
    </citation>
    <scope>NUCLEOTIDE SEQUENCE [LARGE SCALE GENOMIC DNA]</scope>
    <source>
        <strain evidence="3 4">ATCC 48635</strain>
    </source>
</reference>
<feature type="transmembrane region" description="Helical" evidence="2">
    <location>
        <begin position="1807"/>
        <end position="1825"/>
    </location>
</feature>
<comment type="caution">
    <text evidence="3">The sequence shown here is derived from an EMBL/GenBank/DDBJ whole genome shotgun (WGS) entry which is preliminary data.</text>
</comment>
<dbReference type="Proteomes" id="UP000243579">
    <property type="component" value="Unassembled WGS sequence"/>
</dbReference>
<feature type="transmembrane region" description="Helical" evidence="2">
    <location>
        <begin position="698"/>
        <end position="717"/>
    </location>
</feature>
<proteinExistence type="predicted"/>
<feature type="transmembrane region" description="Helical" evidence="2">
    <location>
        <begin position="1060"/>
        <end position="1081"/>
    </location>
</feature>
<evidence type="ECO:0000313" key="3">
    <source>
        <dbReference type="EMBL" id="OQR93972.1"/>
    </source>
</evidence>
<protein>
    <recommendedName>
        <fullName evidence="5">Transmembrane protein</fullName>
    </recommendedName>
</protein>
<feature type="compositionally biased region" description="Low complexity" evidence="1">
    <location>
        <begin position="1913"/>
        <end position="1925"/>
    </location>
</feature>
<feature type="transmembrane region" description="Helical" evidence="2">
    <location>
        <begin position="483"/>
        <end position="505"/>
    </location>
</feature>
<feature type="transmembrane region" description="Helical" evidence="2">
    <location>
        <begin position="2008"/>
        <end position="2026"/>
    </location>
</feature>
<feature type="transmembrane region" description="Helical" evidence="2">
    <location>
        <begin position="1101"/>
        <end position="1121"/>
    </location>
</feature>
<keyword evidence="2" id="KW-0812">Transmembrane</keyword>
<feature type="transmembrane region" description="Helical" evidence="2">
    <location>
        <begin position="393"/>
        <end position="411"/>
    </location>
</feature>
<feature type="compositionally biased region" description="Polar residues" evidence="1">
    <location>
        <begin position="594"/>
        <end position="613"/>
    </location>
</feature>
<dbReference type="EMBL" id="JNBR01000385">
    <property type="protein sequence ID" value="OQR93972.1"/>
    <property type="molecule type" value="Genomic_DNA"/>
</dbReference>
<feature type="region of interest" description="Disordered" evidence="1">
    <location>
        <begin position="594"/>
        <end position="615"/>
    </location>
</feature>